<dbReference type="InterPro" id="IPR003661">
    <property type="entry name" value="HisK_dim/P_dom"/>
</dbReference>
<keyword evidence="11" id="KW-1185">Reference proteome</keyword>
<dbReference type="PROSITE" id="PS50109">
    <property type="entry name" value="HIS_KIN"/>
    <property type="match status" value="1"/>
</dbReference>
<dbReference type="GO" id="GO:0000155">
    <property type="term" value="F:phosphorelay sensor kinase activity"/>
    <property type="evidence" value="ECO:0007669"/>
    <property type="project" value="InterPro"/>
</dbReference>
<evidence type="ECO:0000256" key="3">
    <source>
        <dbReference type="ARBA" id="ARBA00022553"/>
    </source>
</evidence>
<dbReference type="InterPro" id="IPR036097">
    <property type="entry name" value="HisK_dim/P_sf"/>
</dbReference>
<keyword evidence="7" id="KW-0175">Coiled coil</keyword>
<proteinExistence type="predicted"/>
<dbReference type="Proteomes" id="UP000184066">
    <property type="component" value="Unassembled WGS sequence"/>
</dbReference>
<dbReference type="Gene3D" id="3.30.565.10">
    <property type="entry name" value="Histidine kinase-like ATPase, C-terminal domain"/>
    <property type="match status" value="1"/>
</dbReference>
<dbReference type="Pfam" id="PF02518">
    <property type="entry name" value="HATPase_c"/>
    <property type="match status" value="1"/>
</dbReference>
<evidence type="ECO:0000259" key="8">
    <source>
        <dbReference type="PROSITE" id="PS50109"/>
    </source>
</evidence>
<gene>
    <name evidence="10" type="ORF">SAMN05216200_1139</name>
</gene>
<dbReference type="STRING" id="1189325.SAMN04488119_11219"/>
<dbReference type="SUPFAM" id="SSF55874">
    <property type="entry name" value="ATPase domain of HSP90 chaperone/DNA topoisomerase II/histidine kinase"/>
    <property type="match status" value="1"/>
</dbReference>
<dbReference type="GO" id="GO:0005886">
    <property type="term" value="C:plasma membrane"/>
    <property type="evidence" value="ECO:0007669"/>
    <property type="project" value="TreeGrafter"/>
</dbReference>
<dbReference type="InterPro" id="IPR001789">
    <property type="entry name" value="Sig_transdc_resp-reg_receiver"/>
</dbReference>
<dbReference type="InterPro" id="IPR036890">
    <property type="entry name" value="HATPase_C_sf"/>
</dbReference>
<dbReference type="InterPro" id="IPR005467">
    <property type="entry name" value="His_kinase_dom"/>
</dbReference>
<keyword evidence="3 6" id="KW-0597">Phosphoprotein</keyword>
<dbReference type="EC" id="2.7.13.3" evidence="2"/>
<comment type="catalytic activity">
    <reaction evidence="1">
        <text>ATP + protein L-histidine = ADP + protein N-phospho-L-histidine.</text>
        <dbReference type="EC" id="2.7.13.3"/>
    </reaction>
</comment>
<dbReference type="SUPFAM" id="SSF55785">
    <property type="entry name" value="PYP-like sensor domain (PAS domain)"/>
    <property type="match status" value="1"/>
</dbReference>
<evidence type="ECO:0000313" key="11">
    <source>
        <dbReference type="Proteomes" id="UP000184066"/>
    </source>
</evidence>
<name>A0A1M7U1A0_9RHOB</name>
<evidence type="ECO:0000256" key="1">
    <source>
        <dbReference type="ARBA" id="ARBA00000085"/>
    </source>
</evidence>
<protein>
    <recommendedName>
        <fullName evidence="2">histidine kinase</fullName>
        <ecNumber evidence="2">2.7.13.3</ecNumber>
    </recommendedName>
</protein>
<keyword evidence="4" id="KW-0808">Transferase</keyword>
<dbReference type="SMART" id="SM00387">
    <property type="entry name" value="HATPase_c"/>
    <property type="match status" value="1"/>
</dbReference>
<dbReference type="SMART" id="SM00448">
    <property type="entry name" value="REC"/>
    <property type="match status" value="1"/>
</dbReference>
<dbReference type="Gene3D" id="1.10.287.130">
    <property type="match status" value="1"/>
</dbReference>
<dbReference type="SUPFAM" id="SSF52172">
    <property type="entry name" value="CheY-like"/>
    <property type="match status" value="1"/>
</dbReference>
<dbReference type="InterPro" id="IPR004358">
    <property type="entry name" value="Sig_transdc_His_kin-like_C"/>
</dbReference>
<dbReference type="CDD" id="cd00156">
    <property type="entry name" value="REC"/>
    <property type="match status" value="1"/>
</dbReference>
<dbReference type="PANTHER" id="PTHR43047">
    <property type="entry name" value="TWO-COMPONENT HISTIDINE PROTEIN KINASE"/>
    <property type="match status" value="1"/>
</dbReference>
<feature type="modified residue" description="4-aspartylphosphate" evidence="6">
    <location>
        <position position="669"/>
    </location>
</feature>
<keyword evidence="5" id="KW-0418">Kinase</keyword>
<accession>A0A1M7U1A0</accession>
<dbReference type="CDD" id="cd00082">
    <property type="entry name" value="HisKA"/>
    <property type="match status" value="1"/>
</dbReference>
<dbReference type="SMART" id="SM00388">
    <property type="entry name" value="HisKA"/>
    <property type="match status" value="1"/>
</dbReference>
<dbReference type="PRINTS" id="PR00344">
    <property type="entry name" value="BCTRLSENSOR"/>
</dbReference>
<evidence type="ECO:0000256" key="7">
    <source>
        <dbReference type="SAM" id="Coils"/>
    </source>
</evidence>
<dbReference type="Pfam" id="PF12860">
    <property type="entry name" value="PAS_7"/>
    <property type="match status" value="2"/>
</dbReference>
<dbReference type="InterPro" id="IPR003594">
    <property type="entry name" value="HATPase_dom"/>
</dbReference>
<feature type="domain" description="Response regulatory" evidence="9">
    <location>
        <begin position="618"/>
        <end position="734"/>
    </location>
</feature>
<dbReference type="EMBL" id="FRDL01000013">
    <property type="protein sequence ID" value="SHN76647.1"/>
    <property type="molecule type" value="Genomic_DNA"/>
</dbReference>
<organism evidence="10 11">
    <name type="scientific">Oceanicella actignis</name>
    <dbReference type="NCBI Taxonomy" id="1189325"/>
    <lineage>
        <taxon>Bacteria</taxon>
        <taxon>Pseudomonadati</taxon>
        <taxon>Pseudomonadota</taxon>
        <taxon>Alphaproteobacteria</taxon>
        <taxon>Rhodobacterales</taxon>
        <taxon>Paracoccaceae</taxon>
        <taxon>Oceanicella</taxon>
    </lineage>
</organism>
<reference evidence="10 11" key="1">
    <citation type="submission" date="2016-12" db="EMBL/GenBank/DDBJ databases">
        <authorList>
            <person name="Song W.-J."/>
            <person name="Kurnit D.M."/>
        </authorList>
    </citation>
    <scope>NUCLEOTIDE SEQUENCE [LARGE SCALE GENOMIC DNA]</scope>
    <source>
        <strain evidence="10 11">CGMCC 1.10808</strain>
    </source>
</reference>
<sequence length="736" mass="79860">MSALSILNPADDLERENAKLRKIVAALMKRVEQDTDEAGAGYGLFQTAVALEAKVRARTRDLQAAMEELNAANARLEAAKAEAEGARALLANALEAVEEGFALFSPQDRLLMCNSRFGAVTPDVRERIRPGVTFEDYVAAISRSRFLQLAPGQGPEDWLAWRLRAHRSMRGHITVRFVGDRWVQVSERRTPDGGFAILQTDITELVRAERQERNKLLDDQARLVRATLDHIIQGVCIFDADRRLAGGNARMRELLELPLTLLRRGVSFEAIAAHMNARGEVGGQARQLIDWVMQDGPRSPLSLELVRANGMILDVYCRQIPDGGFVISFTDVTAERDAIRALHEMNETLEQRVAERTEELQAAHDRAERANQSKTRFLAAASHDLLQPLNAAKLFIASLAETDLNPDQRRIAERIQSAFDSVEALLGALLDISKLDAGGAQPSVAPVALARLMGPLREEFGALAAQRGLELRVVDSSAWATTDPSYMRRILQNLVANAVRYTRAGKVLVGVRRLKGAVRIEVWDTGPGIPPEMISEIFQEFRRLRQGREDDAPGMGLGLAIVERACAALGHGLEVTSRVGAGSRFSVTAPLADPPARAAAAPAPEGGEAPRDELENLIALVVDNEAEVRAGMLSLLESWGASAVDAAGLDEALRAAEELGVAPDVILADYHLDAGADGLDVIRALRARFGPIPAALITADRSDALVRRANAAQVDVLNKPVPPGRLRALLALIAPG</sequence>
<dbReference type="FunFam" id="1.10.287.130:FF:000063">
    <property type="entry name" value="Hybrid sensor histidine kinase/response regulator"/>
    <property type="match status" value="1"/>
</dbReference>
<feature type="coiled-coil region" evidence="7">
    <location>
        <begin position="55"/>
        <end position="96"/>
    </location>
</feature>
<dbReference type="Gene3D" id="3.40.50.2300">
    <property type="match status" value="1"/>
</dbReference>
<evidence type="ECO:0000256" key="2">
    <source>
        <dbReference type="ARBA" id="ARBA00012438"/>
    </source>
</evidence>
<evidence type="ECO:0000256" key="4">
    <source>
        <dbReference type="ARBA" id="ARBA00022679"/>
    </source>
</evidence>
<dbReference type="GO" id="GO:0009927">
    <property type="term" value="F:histidine phosphotransfer kinase activity"/>
    <property type="evidence" value="ECO:0007669"/>
    <property type="project" value="TreeGrafter"/>
</dbReference>
<evidence type="ECO:0000256" key="6">
    <source>
        <dbReference type="PROSITE-ProRule" id="PRU00169"/>
    </source>
</evidence>
<feature type="coiled-coil region" evidence="7">
    <location>
        <begin position="339"/>
        <end position="373"/>
    </location>
</feature>
<dbReference type="Pfam" id="PF00512">
    <property type="entry name" value="HisKA"/>
    <property type="match status" value="1"/>
</dbReference>
<dbReference type="SUPFAM" id="SSF47384">
    <property type="entry name" value="Homodimeric domain of signal transducing histidine kinase"/>
    <property type="match status" value="1"/>
</dbReference>
<dbReference type="AlphaFoldDB" id="A0A1M7U1A0"/>
<dbReference type="OrthoDB" id="9764438at2"/>
<feature type="domain" description="Histidine kinase" evidence="8">
    <location>
        <begin position="380"/>
        <end position="593"/>
    </location>
</feature>
<dbReference type="InterPro" id="IPR011006">
    <property type="entry name" value="CheY-like_superfamily"/>
</dbReference>
<evidence type="ECO:0000259" key="9">
    <source>
        <dbReference type="PROSITE" id="PS50110"/>
    </source>
</evidence>
<dbReference type="PROSITE" id="PS50110">
    <property type="entry name" value="RESPONSE_REGULATORY"/>
    <property type="match status" value="1"/>
</dbReference>
<dbReference type="Gene3D" id="3.30.450.20">
    <property type="entry name" value="PAS domain"/>
    <property type="match status" value="2"/>
</dbReference>
<evidence type="ECO:0000256" key="5">
    <source>
        <dbReference type="ARBA" id="ARBA00022777"/>
    </source>
</evidence>
<dbReference type="PANTHER" id="PTHR43047:SF9">
    <property type="entry name" value="HISTIDINE KINASE"/>
    <property type="match status" value="1"/>
</dbReference>
<dbReference type="InterPro" id="IPR035965">
    <property type="entry name" value="PAS-like_dom_sf"/>
</dbReference>
<dbReference type="Pfam" id="PF00072">
    <property type="entry name" value="Response_reg"/>
    <property type="match status" value="1"/>
</dbReference>
<dbReference type="NCBIfam" id="NF041832">
    <property type="entry name" value="near_NosP_CTERM"/>
    <property type="match status" value="1"/>
</dbReference>
<evidence type="ECO:0000313" key="10">
    <source>
        <dbReference type="EMBL" id="SHN76647.1"/>
    </source>
</evidence>
<dbReference type="FunFam" id="3.30.565.10:FF:000049">
    <property type="entry name" value="Two-component sensor histidine kinase"/>
    <property type="match status" value="1"/>
</dbReference>
<dbReference type="RefSeq" id="WP_083581609.1">
    <property type="nucleotide sequence ID" value="NZ_FOHL01000012.1"/>
</dbReference>